<dbReference type="Proteomes" id="UP000663870">
    <property type="component" value="Unassembled WGS sequence"/>
</dbReference>
<feature type="compositionally biased region" description="Low complexity" evidence="1">
    <location>
        <begin position="472"/>
        <end position="483"/>
    </location>
</feature>
<feature type="region of interest" description="Disordered" evidence="1">
    <location>
        <begin position="420"/>
        <end position="530"/>
    </location>
</feature>
<organism evidence="2 3">
    <name type="scientific">Rotaria sordida</name>
    <dbReference type="NCBI Taxonomy" id="392033"/>
    <lineage>
        <taxon>Eukaryota</taxon>
        <taxon>Metazoa</taxon>
        <taxon>Spiralia</taxon>
        <taxon>Gnathifera</taxon>
        <taxon>Rotifera</taxon>
        <taxon>Eurotatoria</taxon>
        <taxon>Bdelloidea</taxon>
        <taxon>Philodinida</taxon>
        <taxon>Philodinidae</taxon>
        <taxon>Rotaria</taxon>
    </lineage>
</organism>
<accession>A0A814NZS4</accession>
<name>A0A814NZS4_9BILA</name>
<feature type="compositionally biased region" description="Polar residues" evidence="1">
    <location>
        <begin position="505"/>
        <end position="524"/>
    </location>
</feature>
<evidence type="ECO:0000313" key="2">
    <source>
        <dbReference type="EMBL" id="CAF1099618.1"/>
    </source>
</evidence>
<proteinExistence type="predicted"/>
<feature type="compositionally biased region" description="Polar residues" evidence="1">
    <location>
        <begin position="254"/>
        <end position="267"/>
    </location>
</feature>
<reference evidence="2" key="1">
    <citation type="submission" date="2021-02" db="EMBL/GenBank/DDBJ databases">
        <authorList>
            <person name="Nowell W R."/>
        </authorList>
    </citation>
    <scope>NUCLEOTIDE SEQUENCE</scope>
</reference>
<keyword evidence="3" id="KW-1185">Reference proteome</keyword>
<feature type="region of interest" description="Disordered" evidence="1">
    <location>
        <begin position="235"/>
        <end position="267"/>
    </location>
</feature>
<sequence>MAKSSKVEDYWRQHNIENLFKELTQVLTRRMPPDPAVALVEYLQKKFPKSFKTTTDNIGIVPKTLANNLQLQSLTSPSSDGYNESIKDVQSGQLLATQNQASSIVTIPTTGSAFTDLFKQDATSSKQMPDLDIKTLVFANRLGQQVVKMGKDIRSDRDILEEELIKPTKTKSTTLSTANESINTVSEGLQNTETHEEPSVLQLIKYKQQIHIETNRRLHREKLAGLANSQREKEQFFSDISSKSGEIQQQQQQTLSEAVSTDTSSTQLPYKPIVKSKEEEILNDENLFQPRKQRYRGRQRNKLMPSLTNTSYIRERSTTDFRSSLKRDAGSLVCNVCGNVLNDQEHQSIVHSQQVAAMPITHSLELLPSTRSVEKKDDVVDDWFEAASDASSSRQLTPVVSNDIISTRIGSSTFRRNLFRPISDNNNDTVEHQSPIRPLILSDDETKSKRLKTPRISETGIFSRSPESKVRSPPLSQNLSSPLTIQHHTDTDDVTNRQSAKPIAQPSSARSTPSSTLLTRMTSTNDRRMSGWSVCEHSLDDSDEN</sequence>
<comment type="caution">
    <text evidence="2">The sequence shown here is derived from an EMBL/GenBank/DDBJ whole genome shotgun (WGS) entry which is preliminary data.</text>
</comment>
<protein>
    <submittedName>
        <fullName evidence="2">Uncharacterized protein</fullName>
    </submittedName>
</protein>
<dbReference type="AlphaFoldDB" id="A0A814NZS4"/>
<feature type="compositionally biased region" description="Polar residues" evidence="1">
    <location>
        <begin position="238"/>
        <end position="247"/>
    </location>
</feature>
<gene>
    <name evidence="2" type="ORF">JXQ802_LOCUS19132</name>
</gene>
<evidence type="ECO:0000256" key="1">
    <source>
        <dbReference type="SAM" id="MobiDB-lite"/>
    </source>
</evidence>
<evidence type="ECO:0000313" key="3">
    <source>
        <dbReference type="Proteomes" id="UP000663870"/>
    </source>
</evidence>
<dbReference type="EMBL" id="CAJNOL010000517">
    <property type="protein sequence ID" value="CAF1099618.1"/>
    <property type="molecule type" value="Genomic_DNA"/>
</dbReference>